<name>A0A250XC77_9CHLO</name>
<evidence type="ECO:0000256" key="1">
    <source>
        <dbReference type="SAM" id="MobiDB-lite"/>
    </source>
</evidence>
<proteinExistence type="predicted"/>
<feature type="compositionally biased region" description="Low complexity" evidence="1">
    <location>
        <begin position="215"/>
        <end position="232"/>
    </location>
</feature>
<evidence type="ECO:0000313" key="2">
    <source>
        <dbReference type="EMBL" id="GAX80678.1"/>
    </source>
</evidence>
<sequence length="539" mass="56659">MKTPTPLLWKHGYIITGGGGRRDINSHGGSPCTPGPQTHNTISINPGLLAMCQQSAATWARQAEHHVDHGTPTGTSRMAAEHHVDHGTPTGTSRMAAEHHVDHGTPTGTSRMAAGTPAAHTSRLHPDSLNPSSNPPPQAMSGLFPEPSTHHPDASDAYRTGSSSAKESLDMSRRTPLFSVGSNHDVPFSAQVPESPGHSATGSGHSATDTGHSATGRGHSTTGTPTGSTFSSPPRPVLRNLPSPTWVNIPEAGVGSVAVDSRVADEGGLTGGGLEAWIPFTSLMRRGPLPSILQPSIMSRSSARGAAVLQAALPSAIHLKRLPTSPLTQVWSTAADQDTPTHSAPLSKVLLPCTSAVPDDFDGGCVLRDNDRDSSMDQDVRMTVQLEQRSKLHAAAPSLAVHASVAQKGTAAAATIRMDCGQKNRLLNSPSVLNDSRRGGLNVSRTGDDEGGDHVLKGYELPHVQVLLSSDDHGCNCEVETLNPKPSQEDRRVDEGLNAAALASTQRERHDTISGGCIPGRIMSVQESPSEMQRILFLE</sequence>
<dbReference type="AlphaFoldDB" id="A0A250XC77"/>
<accession>A0A250XC77</accession>
<dbReference type="EMBL" id="BEGY01000055">
    <property type="protein sequence ID" value="GAX80678.1"/>
    <property type="molecule type" value="Genomic_DNA"/>
</dbReference>
<comment type="caution">
    <text evidence="2">The sequence shown here is derived from an EMBL/GenBank/DDBJ whole genome shotgun (WGS) entry which is preliminary data.</text>
</comment>
<organism evidence="2 3">
    <name type="scientific">Chlamydomonas eustigma</name>
    <dbReference type="NCBI Taxonomy" id="1157962"/>
    <lineage>
        <taxon>Eukaryota</taxon>
        <taxon>Viridiplantae</taxon>
        <taxon>Chlorophyta</taxon>
        <taxon>core chlorophytes</taxon>
        <taxon>Chlorophyceae</taxon>
        <taxon>CS clade</taxon>
        <taxon>Chlamydomonadales</taxon>
        <taxon>Chlamydomonadaceae</taxon>
        <taxon>Chlamydomonas</taxon>
    </lineage>
</organism>
<feature type="region of interest" description="Disordered" evidence="1">
    <location>
        <begin position="427"/>
        <end position="449"/>
    </location>
</feature>
<gene>
    <name evidence="2" type="ORF">CEUSTIGMA_g8113.t1</name>
</gene>
<feature type="region of interest" description="Disordered" evidence="1">
    <location>
        <begin position="67"/>
        <end position="237"/>
    </location>
</feature>
<feature type="compositionally biased region" description="Polar residues" evidence="1">
    <location>
        <begin position="198"/>
        <end position="213"/>
    </location>
</feature>
<evidence type="ECO:0000313" key="3">
    <source>
        <dbReference type="Proteomes" id="UP000232323"/>
    </source>
</evidence>
<reference evidence="2 3" key="1">
    <citation type="submission" date="2017-08" db="EMBL/GenBank/DDBJ databases">
        <title>Acidophilic green algal genome provides insights into adaptation to an acidic environment.</title>
        <authorList>
            <person name="Hirooka S."/>
            <person name="Hirose Y."/>
            <person name="Kanesaki Y."/>
            <person name="Higuchi S."/>
            <person name="Fujiwara T."/>
            <person name="Onuma R."/>
            <person name="Era A."/>
            <person name="Ohbayashi R."/>
            <person name="Uzuka A."/>
            <person name="Nozaki H."/>
            <person name="Yoshikawa H."/>
            <person name="Miyagishima S.Y."/>
        </authorList>
    </citation>
    <scope>NUCLEOTIDE SEQUENCE [LARGE SCALE GENOMIC DNA]</scope>
    <source>
        <strain evidence="2 3">NIES-2499</strain>
    </source>
</reference>
<keyword evidence="3" id="KW-1185">Reference proteome</keyword>
<dbReference type="Proteomes" id="UP000232323">
    <property type="component" value="Unassembled WGS sequence"/>
</dbReference>
<protein>
    <submittedName>
        <fullName evidence="2">Uncharacterized protein</fullName>
    </submittedName>
</protein>